<feature type="domain" description="AMP-binding enzyme C-terminal" evidence="3">
    <location>
        <begin position="59"/>
        <end position="134"/>
    </location>
</feature>
<dbReference type="InterPro" id="IPR045851">
    <property type="entry name" value="AMP-bd_C_sf"/>
</dbReference>
<dbReference type="EMBL" id="JBHTIS010000962">
    <property type="protein sequence ID" value="MFD1047178.1"/>
    <property type="molecule type" value="Genomic_DNA"/>
</dbReference>
<dbReference type="Gene3D" id="3.40.50.12780">
    <property type="entry name" value="N-terminal domain of ligase-like"/>
    <property type="match status" value="1"/>
</dbReference>
<accession>A0ABW3M9C4</accession>
<dbReference type="Gene3D" id="3.30.300.30">
    <property type="match status" value="1"/>
</dbReference>
<sequence>MDRLRAAGCVFAEEEAELLDSGWLPTGDLGSLDTDGNLRVHGRIKEMINCGGEKITPFEVEEVLRTHAGIEDAAVFGVPDPTFGEAVACLVVPRTSARLDVVKVRTHVLERLAPVKCPKWIRLVTAIPVGPSGKVVRRRLAEEFVPEQL</sequence>
<evidence type="ECO:0000259" key="3">
    <source>
        <dbReference type="Pfam" id="PF13193"/>
    </source>
</evidence>
<protein>
    <recommendedName>
        <fullName evidence="3">AMP-binding enzyme C-terminal domain-containing protein</fullName>
    </recommendedName>
</protein>
<keyword evidence="2" id="KW-0436">Ligase</keyword>
<keyword evidence="5" id="KW-1185">Reference proteome</keyword>
<reference evidence="5" key="1">
    <citation type="journal article" date="2019" name="Int. J. Syst. Evol. Microbiol.">
        <title>The Global Catalogue of Microorganisms (GCM) 10K type strain sequencing project: providing services to taxonomists for standard genome sequencing and annotation.</title>
        <authorList>
            <consortium name="The Broad Institute Genomics Platform"/>
            <consortium name="The Broad Institute Genome Sequencing Center for Infectious Disease"/>
            <person name="Wu L."/>
            <person name="Ma J."/>
        </authorList>
    </citation>
    <scope>NUCLEOTIDE SEQUENCE [LARGE SCALE GENOMIC DNA]</scope>
    <source>
        <strain evidence="5">JCM 31486</strain>
    </source>
</reference>
<evidence type="ECO:0000313" key="4">
    <source>
        <dbReference type="EMBL" id="MFD1047178.1"/>
    </source>
</evidence>
<evidence type="ECO:0000256" key="1">
    <source>
        <dbReference type="ARBA" id="ARBA00006432"/>
    </source>
</evidence>
<dbReference type="Proteomes" id="UP001597045">
    <property type="component" value="Unassembled WGS sequence"/>
</dbReference>
<name>A0ABW3M9C4_9PSEU</name>
<dbReference type="SUPFAM" id="SSF56801">
    <property type="entry name" value="Acetyl-CoA synthetase-like"/>
    <property type="match status" value="1"/>
</dbReference>
<dbReference type="PANTHER" id="PTHR43201:SF5">
    <property type="entry name" value="MEDIUM-CHAIN ACYL-COA LIGASE ACSF2, MITOCHONDRIAL"/>
    <property type="match status" value="1"/>
</dbReference>
<proteinExistence type="inferred from homology"/>
<gene>
    <name evidence="4" type="ORF">ACFQ1S_17300</name>
</gene>
<comment type="caution">
    <text evidence="4">The sequence shown here is derived from an EMBL/GenBank/DDBJ whole genome shotgun (WGS) entry which is preliminary data.</text>
</comment>
<evidence type="ECO:0000256" key="2">
    <source>
        <dbReference type="ARBA" id="ARBA00022598"/>
    </source>
</evidence>
<dbReference type="Pfam" id="PF13193">
    <property type="entry name" value="AMP-binding_C"/>
    <property type="match status" value="1"/>
</dbReference>
<dbReference type="InterPro" id="IPR042099">
    <property type="entry name" value="ANL_N_sf"/>
</dbReference>
<organism evidence="4 5">
    <name type="scientific">Kibdelosporangium lantanae</name>
    <dbReference type="NCBI Taxonomy" id="1497396"/>
    <lineage>
        <taxon>Bacteria</taxon>
        <taxon>Bacillati</taxon>
        <taxon>Actinomycetota</taxon>
        <taxon>Actinomycetes</taxon>
        <taxon>Pseudonocardiales</taxon>
        <taxon>Pseudonocardiaceae</taxon>
        <taxon>Kibdelosporangium</taxon>
    </lineage>
</organism>
<dbReference type="PANTHER" id="PTHR43201">
    <property type="entry name" value="ACYL-COA SYNTHETASE"/>
    <property type="match status" value="1"/>
</dbReference>
<comment type="similarity">
    <text evidence="1">Belongs to the ATP-dependent AMP-binding enzyme family.</text>
</comment>
<evidence type="ECO:0000313" key="5">
    <source>
        <dbReference type="Proteomes" id="UP001597045"/>
    </source>
</evidence>
<dbReference type="InterPro" id="IPR025110">
    <property type="entry name" value="AMP-bd_C"/>
</dbReference>